<dbReference type="AlphaFoldDB" id="A0A4R7JAD8"/>
<comment type="caution">
    <text evidence="4">The sequence shown here is derived from an EMBL/GenBank/DDBJ whole genome shotgun (WGS) entry which is preliminary data.</text>
</comment>
<dbReference type="InterPro" id="IPR000182">
    <property type="entry name" value="GNAT_dom"/>
</dbReference>
<name>A0A4R7JAD8_9ACTN</name>
<dbReference type="Gene3D" id="3.40.630.30">
    <property type="match status" value="1"/>
</dbReference>
<gene>
    <name evidence="4" type="ORF">CLV29_1131</name>
</gene>
<dbReference type="CDD" id="cd04301">
    <property type="entry name" value="NAT_SF"/>
    <property type="match status" value="1"/>
</dbReference>
<dbReference type="SUPFAM" id="SSF55729">
    <property type="entry name" value="Acyl-CoA N-acyltransferases (Nat)"/>
    <property type="match status" value="2"/>
</dbReference>
<keyword evidence="2 4" id="KW-0012">Acyltransferase</keyword>
<dbReference type="EMBL" id="SOAW01000001">
    <property type="protein sequence ID" value="TDT33513.1"/>
    <property type="molecule type" value="Genomic_DNA"/>
</dbReference>
<dbReference type="PROSITE" id="PS51186">
    <property type="entry name" value="GNAT"/>
    <property type="match status" value="2"/>
</dbReference>
<feature type="domain" description="N-acetyltransferase" evidence="3">
    <location>
        <begin position="175"/>
        <end position="329"/>
    </location>
</feature>
<dbReference type="InterPro" id="IPR016181">
    <property type="entry name" value="Acyl_CoA_acyltransferase"/>
</dbReference>
<dbReference type="PANTHER" id="PTHR43420:SF47">
    <property type="entry name" value="N-ACETYLTRANSFERASE DOMAIN-CONTAINING PROTEIN"/>
    <property type="match status" value="1"/>
</dbReference>
<proteinExistence type="predicted"/>
<evidence type="ECO:0000256" key="2">
    <source>
        <dbReference type="ARBA" id="ARBA00023315"/>
    </source>
</evidence>
<dbReference type="Proteomes" id="UP000295371">
    <property type="component" value="Unassembled WGS sequence"/>
</dbReference>
<dbReference type="RefSeq" id="WP_133754016.1">
    <property type="nucleotide sequence ID" value="NZ_CP171129.1"/>
</dbReference>
<reference evidence="4 5" key="1">
    <citation type="submission" date="2019-03" db="EMBL/GenBank/DDBJ databases">
        <title>Genomic Encyclopedia of Archaeal and Bacterial Type Strains, Phase II (KMG-II): from individual species to whole genera.</title>
        <authorList>
            <person name="Goeker M."/>
        </authorList>
    </citation>
    <scope>NUCLEOTIDE SEQUENCE [LARGE SCALE GENOMIC DNA]</scope>
    <source>
        <strain evidence="4 5">DSM 24323</strain>
    </source>
</reference>
<dbReference type="PANTHER" id="PTHR43420">
    <property type="entry name" value="ACETYLTRANSFERASE"/>
    <property type="match status" value="1"/>
</dbReference>
<organism evidence="4 5">
    <name type="scientific">Naumannella halotolerans</name>
    <dbReference type="NCBI Taxonomy" id="993414"/>
    <lineage>
        <taxon>Bacteria</taxon>
        <taxon>Bacillati</taxon>
        <taxon>Actinomycetota</taxon>
        <taxon>Actinomycetes</taxon>
        <taxon>Propionibacteriales</taxon>
        <taxon>Propionibacteriaceae</taxon>
        <taxon>Naumannella</taxon>
    </lineage>
</organism>
<evidence type="ECO:0000313" key="4">
    <source>
        <dbReference type="EMBL" id="TDT33513.1"/>
    </source>
</evidence>
<feature type="domain" description="N-acetyltransferase" evidence="3">
    <location>
        <begin position="10"/>
        <end position="168"/>
    </location>
</feature>
<keyword evidence="1 4" id="KW-0808">Transferase</keyword>
<protein>
    <submittedName>
        <fullName evidence="4">L-amino acid N-acyltransferase YncA</fullName>
    </submittedName>
</protein>
<dbReference type="OrthoDB" id="9799092at2"/>
<dbReference type="Pfam" id="PF13508">
    <property type="entry name" value="Acetyltransf_7"/>
    <property type="match status" value="1"/>
</dbReference>
<dbReference type="GO" id="GO:0016747">
    <property type="term" value="F:acyltransferase activity, transferring groups other than amino-acyl groups"/>
    <property type="evidence" value="ECO:0007669"/>
    <property type="project" value="InterPro"/>
</dbReference>
<evidence type="ECO:0000256" key="1">
    <source>
        <dbReference type="ARBA" id="ARBA00022679"/>
    </source>
</evidence>
<dbReference type="InterPro" id="IPR050680">
    <property type="entry name" value="YpeA/RimI_acetyltransf"/>
</dbReference>
<keyword evidence="5" id="KW-1185">Reference proteome</keyword>
<evidence type="ECO:0000313" key="5">
    <source>
        <dbReference type="Proteomes" id="UP000295371"/>
    </source>
</evidence>
<accession>A0A4R7JAD8</accession>
<sequence>MIPELTDTALDWRPLRASDLEPLAELIEAAEHLDDTAERHDLGQLRRTFVESATDPAEHAVVGWEGDSAIVYGWNHPRFENGRARVALAGVVHPGWRYDKLGRAIFAWQLSRAHAWYYSEGRDAGLSLEAYSDDHLGSRRRLYERNGFTPTRWLSDLHRDLTELDRLPDAVPPPVTLVPFRTELSEQVRLVHHAAFAHQWGAGPIPPEEWERSLRREAARPEWSWVALAGPQVVGYALNSLAPGGGRDGYAEGWTDRIGVHPDWRGSGIARALLRRSLDSFAEAGLDGAGLGADSTEQRLTLYESLGYRPSDTVIQYGRDAVSPRRARHTGS</sequence>
<evidence type="ECO:0000259" key="3">
    <source>
        <dbReference type="PROSITE" id="PS51186"/>
    </source>
</evidence>